<dbReference type="RefSeq" id="WP_205267435.1">
    <property type="nucleotide sequence ID" value="NZ_VBSB01000014.1"/>
</dbReference>
<gene>
    <name evidence="1" type="ORF">FEG63_21530</name>
</gene>
<name>A0ABX2K7E2_9MYCO</name>
<sequence>MASTAAHAPLAVIHGWGMSSVVDMVAGMKPLSHRYLEVLDVLEEYQLLRELLNKLDDATMRAERRWPRLKDHFFIVVDQAEIRTRACYIEVSWQRSEEASRAVKAAAAAYDDKFEEAALHRSDFRALLRRQGLPDPADIDRDASTRHLHVPPWWRRILSDYQPPTRWPIVAERPESDEFTYYCLNDPDPSAVIAFWRESAGA</sequence>
<organism evidence="1 2">
    <name type="scientific">Mycolicibacterium sphagni</name>
    <dbReference type="NCBI Taxonomy" id="1786"/>
    <lineage>
        <taxon>Bacteria</taxon>
        <taxon>Bacillati</taxon>
        <taxon>Actinomycetota</taxon>
        <taxon>Actinomycetes</taxon>
        <taxon>Mycobacteriales</taxon>
        <taxon>Mycobacteriaceae</taxon>
        <taxon>Mycolicibacterium</taxon>
    </lineage>
</organism>
<protein>
    <submittedName>
        <fullName evidence="1">Uncharacterized protein</fullName>
    </submittedName>
</protein>
<dbReference type="Proteomes" id="UP000708347">
    <property type="component" value="Unassembled WGS sequence"/>
</dbReference>
<reference evidence="1 2" key="1">
    <citation type="submission" date="2019-05" db="EMBL/GenBank/DDBJ databases">
        <title>Mycolicibacterium sphagni ENV482 genome assembly.</title>
        <authorList>
            <person name="Chen W."/>
            <person name="Faulkner N.W."/>
            <person name="Hyman M.R."/>
        </authorList>
    </citation>
    <scope>NUCLEOTIDE SEQUENCE [LARGE SCALE GENOMIC DNA]</scope>
    <source>
        <strain evidence="1 2">ENV482</strain>
    </source>
</reference>
<keyword evidence="2" id="KW-1185">Reference proteome</keyword>
<comment type="caution">
    <text evidence="1">The sequence shown here is derived from an EMBL/GenBank/DDBJ whole genome shotgun (WGS) entry which is preliminary data.</text>
</comment>
<evidence type="ECO:0000313" key="1">
    <source>
        <dbReference type="EMBL" id="NTY62130.1"/>
    </source>
</evidence>
<dbReference type="EMBL" id="VBSB01000014">
    <property type="protein sequence ID" value="NTY62130.1"/>
    <property type="molecule type" value="Genomic_DNA"/>
</dbReference>
<evidence type="ECO:0000313" key="2">
    <source>
        <dbReference type="Proteomes" id="UP000708347"/>
    </source>
</evidence>
<accession>A0ABX2K7E2</accession>
<proteinExistence type="predicted"/>